<dbReference type="InterPro" id="IPR008266">
    <property type="entry name" value="Tyr_kinase_AS"/>
</dbReference>
<feature type="compositionally biased region" description="Polar residues" evidence="1">
    <location>
        <begin position="458"/>
        <end position="471"/>
    </location>
</feature>
<evidence type="ECO:0000313" key="3">
    <source>
        <dbReference type="EMBL" id="EPQ53851.1"/>
    </source>
</evidence>
<dbReference type="SUPFAM" id="SSF56112">
    <property type="entry name" value="Protein kinase-like (PK-like)"/>
    <property type="match status" value="1"/>
</dbReference>
<dbReference type="OMA" id="WTACKHA"/>
<gene>
    <name evidence="3" type="ORF">GLOTRDRAFT_139909</name>
</gene>
<feature type="domain" description="Fungal-type protein kinase" evidence="2">
    <location>
        <begin position="1"/>
        <end position="219"/>
    </location>
</feature>
<feature type="compositionally biased region" description="Polar residues" evidence="1">
    <location>
        <begin position="388"/>
        <end position="410"/>
    </location>
</feature>
<dbReference type="GO" id="GO:0004672">
    <property type="term" value="F:protein kinase activity"/>
    <property type="evidence" value="ECO:0007669"/>
    <property type="project" value="InterPro"/>
</dbReference>
<keyword evidence="4" id="KW-1185">Reference proteome</keyword>
<dbReference type="AlphaFoldDB" id="S7Q1K0"/>
<feature type="compositionally biased region" description="Polar residues" evidence="1">
    <location>
        <begin position="364"/>
        <end position="380"/>
    </location>
</feature>
<organism evidence="3 4">
    <name type="scientific">Gloeophyllum trabeum (strain ATCC 11539 / FP-39264 / Madison 617)</name>
    <name type="common">Brown rot fungus</name>
    <dbReference type="NCBI Taxonomy" id="670483"/>
    <lineage>
        <taxon>Eukaryota</taxon>
        <taxon>Fungi</taxon>
        <taxon>Dikarya</taxon>
        <taxon>Basidiomycota</taxon>
        <taxon>Agaricomycotina</taxon>
        <taxon>Agaricomycetes</taxon>
        <taxon>Gloeophyllales</taxon>
        <taxon>Gloeophyllaceae</taxon>
        <taxon>Gloeophyllum</taxon>
    </lineage>
</organism>
<sequence length="504" mass="56718">MFYSRSIRGRGTLVWLAKRAGRSDDGFVVIKDTWRNESRWTEGKIYRSIYKGAESVFGVARFYHDFDVPDPVSKEMPCCTAAARLNEEGTDLTERIHHRCVLLSVGIPLDRFKSTKQLLHAIRDAVEGHRNMCSNGVLHRDISPHNIMISVYPEREMGARGFLIDPELAAVDTMPDLAKELHYLTGTLPFMAIDRWDHDDADHEAWHDLESFFWVLIFVVFRHTRCYITERRDDVAAAAFLPGLYDDPPSERKKENFLRHNGPHVTVVDNPALTACIRKFAALVRSHYYDHDVKEALPRERINQLSHDKVLATLDESLVSPEWPSESEDAAIPFEHVERRSVLQKQEVAAALNAARLKAESARSSRITRTSKSAQVSKTGQQDRRSNQLKPNLSKARNASTRPPANSNKQIPAVPHAKVPQPVAGQQATAHRTRKRKGSSAAKEPAEEESALKRSRLTAAQTTRASVAKNTRSAARLNNASSSSQGTTRIVTRSQTRRAQQRSG</sequence>
<dbReference type="RefSeq" id="XP_007868125.1">
    <property type="nucleotide sequence ID" value="XM_007869934.1"/>
</dbReference>
<feature type="compositionally biased region" description="Low complexity" evidence="1">
    <location>
        <begin position="472"/>
        <end position="484"/>
    </location>
</feature>
<dbReference type="PANTHER" id="PTHR38248:SF2">
    <property type="entry name" value="FUNK1 11"/>
    <property type="match status" value="1"/>
</dbReference>
<dbReference type="KEGG" id="gtr:GLOTRDRAFT_139909"/>
<dbReference type="InterPro" id="IPR040976">
    <property type="entry name" value="Pkinase_fungal"/>
</dbReference>
<dbReference type="Pfam" id="PF17667">
    <property type="entry name" value="Pkinase_fungal"/>
    <property type="match status" value="1"/>
</dbReference>
<dbReference type="InterPro" id="IPR011009">
    <property type="entry name" value="Kinase-like_dom_sf"/>
</dbReference>
<dbReference type="EMBL" id="KB469305">
    <property type="protein sequence ID" value="EPQ53851.1"/>
    <property type="molecule type" value="Genomic_DNA"/>
</dbReference>
<dbReference type="eggNOG" id="ENOG502SXF9">
    <property type="taxonomic scope" value="Eukaryota"/>
</dbReference>
<accession>S7Q1K0</accession>
<protein>
    <recommendedName>
        <fullName evidence="2">Fungal-type protein kinase domain-containing protein</fullName>
    </recommendedName>
</protein>
<feature type="compositionally biased region" description="Basic residues" evidence="1">
    <location>
        <begin position="495"/>
        <end position="504"/>
    </location>
</feature>
<reference evidence="3 4" key="1">
    <citation type="journal article" date="2012" name="Science">
        <title>The Paleozoic origin of enzymatic lignin decomposition reconstructed from 31 fungal genomes.</title>
        <authorList>
            <person name="Floudas D."/>
            <person name="Binder M."/>
            <person name="Riley R."/>
            <person name="Barry K."/>
            <person name="Blanchette R.A."/>
            <person name="Henrissat B."/>
            <person name="Martinez A.T."/>
            <person name="Otillar R."/>
            <person name="Spatafora J.W."/>
            <person name="Yadav J.S."/>
            <person name="Aerts A."/>
            <person name="Benoit I."/>
            <person name="Boyd A."/>
            <person name="Carlson A."/>
            <person name="Copeland A."/>
            <person name="Coutinho P.M."/>
            <person name="de Vries R.P."/>
            <person name="Ferreira P."/>
            <person name="Findley K."/>
            <person name="Foster B."/>
            <person name="Gaskell J."/>
            <person name="Glotzer D."/>
            <person name="Gorecki P."/>
            <person name="Heitman J."/>
            <person name="Hesse C."/>
            <person name="Hori C."/>
            <person name="Igarashi K."/>
            <person name="Jurgens J.A."/>
            <person name="Kallen N."/>
            <person name="Kersten P."/>
            <person name="Kohler A."/>
            <person name="Kuees U."/>
            <person name="Kumar T.K.A."/>
            <person name="Kuo A."/>
            <person name="LaButti K."/>
            <person name="Larrondo L.F."/>
            <person name="Lindquist E."/>
            <person name="Ling A."/>
            <person name="Lombard V."/>
            <person name="Lucas S."/>
            <person name="Lundell T."/>
            <person name="Martin R."/>
            <person name="McLaughlin D.J."/>
            <person name="Morgenstern I."/>
            <person name="Morin E."/>
            <person name="Murat C."/>
            <person name="Nagy L.G."/>
            <person name="Nolan M."/>
            <person name="Ohm R.A."/>
            <person name="Patyshakuliyeva A."/>
            <person name="Rokas A."/>
            <person name="Ruiz-Duenas F.J."/>
            <person name="Sabat G."/>
            <person name="Salamov A."/>
            <person name="Samejima M."/>
            <person name="Schmutz J."/>
            <person name="Slot J.C."/>
            <person name="St John F."/>
            <person name="Stenlid J."/>
            <person name="Sun H."/>
            <person name="Sun S."/>
            <person name="Syed K."/>
            <person name="Tsang A."/>
            <person name="Wiebenga A."/>
            <person name="Young D."/>
            <person name="Pisabarro A."/>
            <person name="Eastwood D.C."/>
            <person name="Martin F."/>
            <person name="Cullen D."/>
            <person name="Grigoriev I.V."/>
            <person name="Hibbett D.S."/>
        </authorList>
    </citation>
    <scope>NUCLEOTIDE SEQUENCE [LARGE SCALE GENOMIC DNA]</scope>
    <source>
        <strain evidence="3 4">ATCC 11539</strain>
    </source>
</reference>
<dbReference type="PROSITE" id="PS00109">
    <property type="entry name" value="PROTEIN_KINASE_TYR"/>
    <property type="match status" value="1"/>
</dbReference>
<dbReference type="PANTHER" id="PTHR38248">
    <property type="entry name" value="FUNK1 6"/>
    <property type="match status" value="1"/>
</dbReference>
<feature type="region of interest" description="Disordered" evidence="1">
    <location>
        <begin position="358"/>
        <end position="504"/>
    </location>
</feature>
<dbReference type="GeneID" id="19304381"/>
<evidence type="ECO:0000256" key="1">
    <source>
        <dbReference type="SAM" id="MobiDB-lite"/>
    </source>
</evidence>
<proteinExistence type="predicted"/>
<evidence type="ECO:0000259" key="2">
    <source>
        <dbReference type="Pfam" id="PF17667"/>
    </source>
</evidence>
<dbReference type="HOGENOM" id="CLU_540849_0_0_1"/>
<dbReference type="Gene3D" id="1.10.510.10">
    <property type="entry name" value="Transferase(Phosphotransferase) domain 1"/>
    <property type="match status" value="1"/>
</dbReference>
<evidence type="ECO:0000313" key="4">
    <source>
        <dbReference type="Proteomes" id="UP000030669"/>
    </source>
</evidence>
<dbReference type="Proteomes" id="UP000030669">
    <property type="component" value="Unassembled WGS sequence"/>
</dbReference>
<name>S7Q1K0_GLOTA</name>
<dbReference type="OrthoDB" id="5569250at2759"/>